<dbReference type="InterPro" id="IPR018062">
    <property type="entry name" value="HTH_AraC-typ_CS"/>
</dbReference>
<dbReference type="EMBL" id="CP034437">
    <property type="protein sequence ID" value="AZN43182.1"/>
    <property type="molecule type" value="Genomic_DNA"/>
</dbReference>
<dbReference type="Gene3D" id="1.10.10.60">
    <property type="entry name" value="Homeodomain-like"/>
    <property type="match status" value="2"/>
</dbReference>
<dbReference type="InterPro" id="IPR009057">
    <property type="entry name" value="Homeodomain-like_sf"/>
</dbReference>
<keyword evidence="4" id="KW-0597">Phosphoprotein</keyword>
<dbReference type="GO" id="GO:0000160">
    <property type="term" value="P:phosphorelay signal transduction system"/>
    <property type="evidence" value="ECO:0007669"/>
    <property type="project" value="InterPro"/>
</dbReference>
<keyword evidence="8" id="KW-1185">Reference proteome</keyword>
<protein>
    <submittedName>
        <fullName evidence="7">Response regulator</fullName>
    </submittedName>
</protein>
<dbReference type="Proteomes" id="UP000272528">
    <property type="component" value="Chromosome"/>
</dbReference>
<dbReference type="RefSeq" id="WP_126019501.1">
    <property type="nucleotide sequence ID" value="NZ_CP034437.1"/>
</dbReference>
<keyword evidence="2" id="KW-0238">DNA-binding</keyword>
<gene>
    <name evidence="7" type="ORF">EJC50_28360</name>
</gene>
<sequence length="539" mass="62567">MRALIVDDEKHVRDAIKLLVPWSELGITGLLEAADGQSAKELIEREKPELIFTDMMMPVMNGVDLLRWIHEQELTSKTIVISGYDDFQLARETLRYGGLDYILKPIEPDQLIEAVRQAIDTWCRENKDRTLSQNRVMEINQLKPVYWDKVYSQMIEDPQSYYAQAELLQQEFGLPVGTELVRVAVLSFEGVNPESLRSFSSDEDLFYFTMMNISNEIMQEARQGYAFSYWNQRREIVVIMWSRLEEAAQSLSRMQEGFKCTLRTSFHFGLGGVHPFPSGLKAAYQEASAALHQRNLLEAGQTIHLYSELDPRGRMQLVHLSDHGEALRIAFHSGQAQRMREAVADWVQAVTSAGRITPDMLEMWRSEYSVLCSQWSKAWLEESDDSPGPIIGDDVFELRYDVDCRFSLEQLGQALAEDLIRFEQSLRELKQQRGNVIYEIKKYVETHYQREISLQDIANHFYLSREYISRKFKQELGENLSDYIGRIRIAKAQRLLENPNMRVVQIAQMVGYQDEKYFSKVFKKLTGMTPNEYRKGQLL</sequence>
<dbReference type="CDD" id="cd17536">
    <property type="entry name" value="REC_YesN-like"/>
    <property type="match status" value="1"/>
</dbReference>
<feature type="modified residue" description="4-aspartylphosphate" evidence="4">
    <location>
        <position position="54"/>
    </location>
</feature>
<feature type="domain" description="HTH araC/xylS-type" evidence="5">
    <location>
        <begin position="438"/>
        <end position="536"/>
    </location>
</feature>
<evidence type="ECO:0000313" key="7">
    <source>
        <dbReference type="EMBL" id="AZN43182.1"/>
    </source>
</evidence>
<evidence type="ECO:0000256" key="1">
    <source>
        <dbReference type="ARBA" id="ARBA00023015"/>
    </source>
</evidence>
<dbReference type="PANTHER" id="PTHR43280">
    <property type="entry name" value="ARAC-FAMILY TRANSCRIPTIONAL REGULATOR"/>
    <property type="match status" value="1"/>
</dbReference>
<feature type="domain" description="Response regulatory" evidence="6">
    <location>
        <begin position="2"/>
        <end position="119"/>
    </location>
</feature>
<dbReference type="SMART" id="SM00448">
    <property type="entry name" value="REC"/>
    <property type="match status" value="1"/>
</dbReference>
<evidence type="ECO:0000313" key="8">
    <source>
        <dbReference type="Proteomes" id="UP000272528"/>
    </source>
</evidence>
<dbReference type="InterPro" id="IPR041522">
    <property type="entry name" value="CdaR_GGDEF"/>
</dbReference>
<dbReference type="PANTHER" id="PTHR43280:SF2">
    <property type="entry name" value="HTH-TYPE TRANSCRIPTIONAL REGULATOR EXSA"/>
    <property type="match status" value="1"/>
</dbReference>
<dbReference type="AlphaFoldDB" id="A0A3Q8XBD1"/>
<dbReference type="PRINTS" id="PR00032">
    <property type="entry name" value="HTHARAC"/>
</dbReference>
<dbReference type="PROSITE" id="PS01124">
    <property type="entry name" value="HTH_ARAC_FAMILY_2"/>
    <property type="match status" value="1"/>
</dbReference>
<dbReference type="SUPFAM" id="SSF52172">
    <property type="entry name" value="CheY-like"/>
    <property type="match status" value="1"/>
</dbReference>
<dbReference type="GO" id="GO:0003700">
    <property type="term" value="F:DNA-binding transcription factor activity"/>
    <property type="evidence" value="ECO:0007669"/>
    <property type="project" value="InterPro"/>
</dbReference>
<dbReference type="SMART" id="SM00342">
    <property type="entry name" value="HTH_ARAC"/>
    <property type="match status" value="1"/>
</dbReference>
<dbReference type="GO" id="GO:0043565">
    <property type="term" value="F:sequence-specific DNA binding"/>
    <property type="evidence" value="ECO:0007669"/>
    <property type="project" value="InterPro"/>
</dbReference>
<dbReference type="KEGG" id="palb:EJC50_28360"/>
<name>A0A3Q8XBD1_9BACL</name>
<dbReference type="InterPro" id="IPR011006">
    <property type="entry name" value="CheY-like_superfamily"/>
</dbReference>
<keyword evidence="3" id="KW-0804">Transcription</keyword>
<dbReference type="InterPro" id="IPR020449">
    <property type="entry name" value="Tscrpt_reg_AraC-type_HTH"/>
</dbReference>
<dbReference type="Pfam" id="PF17853">
    <property type="entry name" value="GGDEF_2"/>
    <property type="match status" value="1"/>
</dbReference>
<dbReference type="Pfam" id="PF12833">
    <property type="entry name" value="HTH_18"/>
    <property type="match status" value="1"/>
</dbReference>
<evidence type="ECO:0000259" key="6">
    <source>
        <dbReference type="PROSITE" id="PS50110"/>
    </source>
</evidence>
<proteinExistence type="predicted"/>
<dbReference type="Gene3D" id="3.40.50.2300">
    <property type="match status" value="1"/>
</dbReference>
<dbReference type="Pfam" id="PF00072">
    <property type="entry name" value="Response_reg"/>
    <property type="match status" value="1"/>
</dbReference>
<dbReference type="InterPro" id="IPR018060">
    <property type="entry name" value="HTH_AraC"/>
</dbReference>
<dbReference type="InterPro" id="IPR001789">
    <property type="entry name" value="Sig_transdc_resp-reg_receiver"/>
</dbReference>
<dbReference type="OrthoDB" id="159632at2"/>
<evidence type="ECO:0000259" key="5">
    <source>
        <dbReference type="PROSITE" id="PS01124"/>
    </source>
</evidence>
<organism evidence="7 8">
    <name type="scientific">Paenibacillus albus</name>
    <dbReference type="NCBI Taxonomy" id="2495582"/>
    <lineage>
        <taxon>Bacteria</taxon>
        <taxon>Bacillati</taxon>
        <taxon>Bacillota</taxon>
        <taxon>Bacilli</taxon>
        <taxon>Bacillales</taxon>
        <taxon>Paenibacillaceae</taxon>
        <taxon>Paenibacillus</taxon>
    </lineage>
</organism>
<dbReference type="SUPFAM" id="SSF46689">
    <property type="entry name" value="Homeodomain-like"/>
    <property type="match status" value="2"/>
</dbReference>
<evidence type="ECO:0000256" key="4">
    <source>
        <dbReference type="PROSITE-ProRule" id="PRU00169"/>
    </source>
</evidence>
<evidence type="ECO:0000256" key="3">
    <source>
        <dbReference type="ARBA" id="ARBA00023163"/>
    </source>
</evidence>
<reference evidence="8" key="1">
    <citation type="submission" date="2018-12" db="EMBL/GenBank/DDBJ databases">
        <title>Genome sequence of Peanibacillus sp.</title>
        <authorList>
            <person name="Subramani G."/>
            <person name="Srinivasan S."/>
            <person name="Kim M.K."/>
        </authorList>
    </citation>
    <scope>NUCLEOTIDE SEQUENCE [LARGE SCALE GENOMIC DNA]</scope>
    <source>
        <strain evidence="8">18JY67-1</strain>
    </source>
</reference>
<evidence type="ECO:0000256" key="2">
    <source>
        <dbReference type="ARBA" id="ARBA00023125"/>
    </source>
</evidence>
<keyword evidence="1" id="KW-0805">Transcription regulation</keyword>
<dbReference type="PROSITE" id="PS00041">
    <property type="entry name" value="HTH_ARAC_FAMILY_1"/>
    <property type="match status" value="1"/>
</dbReference>
<accession>A0A3Q8XBD1</accession>
<dbReference type="PROSITE" id="PS50110">
    <property type="entry name" value="RESPONSE_REGULATORY"/>
    <property type="match status" value="1"/>
</dbReference>